<evidence type="ECO:0000313" key="4">
    <source>
        <dbReference type="Proteomes" id="UP001470230"/>
    </source>
</evidence>
<reference evidence="3 4" key="1">
    <citation type="submission" date="2024-04" db="EMBL/GenBank/DDBJ databases">
        <title>Tritrichomonas musculus Genome.</title>
        <authorList>
            <person name="Alves-Ferreira E."/>
            <person name="Grigg M."/>
            <person name="Lorenzi H."/>
            <person name="Galac M."/>
        </authorList>
    </citation>
    <scope>NUCLEOTIDE SEQUENCE [LARGE SCALE GENOMIC DNA]</scope>
    <source>
        <strain evidence="3 4">EAF2021</strain>
    </source>
</reference>
<feature type="compositionally biased region" description="Basic and acidic residues" evidence="2">
    <location>
        <begin position="1"/>
        <end position="11"/>
    </location>
</feature>
<keyword evidence="4" id="KW-1185">Reference proteome</keyword>
<proteinExistence type="predicted"/>
<feature type="region of interest" description="Disordered" evidence="2">
    <location>
        <begin position="857"/>
        <end position="883"/>
    </location>
</feature>
<accession>A0ABR2K779</accession>
<comment type="caution">
    <text evidence="3">The sequence shown here is derived from an EMBL/GenBank/DDBJ whole genome shotgun (WGS) entry which is preliminary data.</text>
</comment>
<organism evidence="3 4">
    <name type="scientific">Tritrichomonas musculus</name>
    <dbReference type="NCBI Taxonomy" id="1915356"/>
    <lineage>
        <taxon>Eukaryota</taxon>
        <taxon>Metamonada</taxon>
        <taxon>Parabasalia</taxon>
        <taxon>Tritrichomonadida</taxon>
        <taxon>Tritrichomonadidae</taxon>
        <taxon>Tritrichomonas</taxon>
    </lineage>
</organism>
<protein>
    <recommendedName>
        <fullName evidence="5">Viral A-type inclusion protein</fullName>
    </recommendedName>
</protein>
<evidence type="ECO:0008006" key="5">
    <source>
        <dbReference type="Google" id="ProtNLM"/>
    </source>
</evidence>
<dbReference type="Proteomes" id="UP001470230">
    <property type="component" value="Unassembled WGS sequence"/>
</dbReference>
<feature type="coiled-coil region" evidence="1">
    <location>
        <begin position="505"/>
        <end position="539"/>
    </location>
</feature>
<name>A0ABR2K779_9EUKA</name>
<evidence type="ECO:0000256" key="2">
    <source>
        <dbReference type="SAM" id="MobiDB-lite"/>
    </source>
</evidence>
<feature type="region of interest" description="Disordered" evidence="2">
    <location>
        <begin position="1"/>
        <end position="34"/>
    </location>
</feature>
<feature type="region of interest" description="Disordered" evidence="2">
    <location>
        <begin position="242"/>
        <end position="268"/>
    </location>
</feature>
<feature type="coiled-coil region" evidence="1">
    <location>
        <begin position="382"/>
        <end position="468"/>
    </location>
</feature>
<dbReference type="PANTHER" id="PTHR45615:SF40">
    <property type="entry name" value="MYOSIN HEAVY CHAIN, NON-MUSCLE"/>
    <property type="match status" value="1"/>
</dbReference>
<keyword evidence="1" id="KW-0175">Coiled coil</keyword>
<dbReference type="Gene3D" id="1.10.287.1490">
    <property type="match status" value="1"/>
</dbReference>
<feature type="compositionally biased region" description="Basic and acidic residues" evidence="2">
    <location>
        <begin position="865"/>
        <end position="883"/>
    </location>
</feature>
<dbReference type="EMBL" id="JAPFFF010000007">
    <property type="protein sequence ID" value="KAK8886641.1"/>
    <property type="molecule type" value="Genomic_DNA"/>
</dbReference>
<dbReference type="PANTHER" id="PTHR45615">
    <property type="entry name" value="MYOSIN HEAVY CHAIN, NON-MUSCLE"/>
    <property type="match status" value="1"/>
</dbReference>
<gene>
    <name evidence="3" type="ORF">M9Y10_042107</name>
</gene>
<sequence>MYESESSRNDYSELDSSKTQLPRETELKDQNDELMKENTVLRSQFEDAIKITKQLEELHSQNNELLATVRKLRAEKDDLAHRLEISLQSNQEMSAKLNDEKRSCSTIRGTDLNSMTKEIEKIKQQSKAQLDSIYDQLEKAKQSTERESLEKRLLASKLDHILEDSQRYFQINFKTIDDFASFLSTPPVVQDALAGKLTAGPGLPGGLSLSQPASGPSQNQQNVIDQLDHKLKKLKAKLKAASSSASQLEEKLNKNQQEFNSERSQLKSQIKNLERSVQEAESQRKNVENQYSYQVNTLQQKNAMLTKKVDSLNEQVKSQQSELKDTHKENANLHKELTEANLKLQFIKDKQALNDPVIPTPTPVSIPSSITTQIVGEGESAEALLHQQNDELREQVNNLTRSQDGLRDKLRESESKINNLLITIEKSKADYEALQHLHESDTLEIESLRNALHTIEEAGKEIHNKNKNAPRQPSNRILKLQKALDSEKQKVYLLQNTESKLNTRIEDLEAELRLSGQTVQDAELEAERCRNELNSLRRQQECQHPPTADDLLPPSVFRCEEFDPALSSAIVRIANNAALQPVSKLQNCFKAIRKHYDKQITARDEALDQAFTENQTLSNSFNQFLVDASIALNDKAVTLQDFFGNNAGHHLVDEIAQLRVDQANLRHQYDTLRGFIGTFQNSLGSYCSENNDIVQQMNEIRNVLETQKEAINARSKKIHELKAIVRSTNAALKTKETEYENSLRELEETNNELQNNLRHLQGENKNLHDQNDQLTNELNTVTQEREQLESTIIQEQDDQTQTLIENFHKQEEQYKEELKSKNEQIRQLRTSAANYEAEIQKQRQLLVGLKSSKQKLEQENSELQRSLKEHEDNASRRLEEEKKNITNTFENAVNELKEQCEKHRQDVQKMASQVSETELKNSQIQQEINQVRKEKRKMETEVSSMKNTLERERKLMESTVRAQKVQSEASYNTRLEEQRNKFESEKRRLFAMGTEAFRNFFNPSEQIDERSFRCVLDKARDTITKLNNSDLSIRRMLCAGEHQTTQDAVAQLLMSKGCSA</sequence>
<feature type="compositionally biased region" description="Basic and acidic residues" evidence="2">
    <location>
        <begin position="21"/>
        <end position="34"/>
    </location>
</feature>
<evidence type="ECO:0000256" key="1">
    <source>
        <dbReference type="SAM" id="Coils"/>
    </source>
</evidence>
<evidence type="ECO:0000313" key="3">
    <source>
        <dbReference type="EMBL" id="KAK8886641.1"/>
    </source>
</evidence>